<proteinExistence type="predicted"/>
<comment type="caution">
    <text evidence="1">The sequence shown here is derived from an EMBL/GenBank/DDBJ whole genome shotgun (WGS) entry which is preliminary data.</text>
</comment>
<protein>
    <submittedName>
        <fullName evidence="1">Uncharacterized protein</fullName>
    </submittedName>
</protein>
<dbReference type="Proteomes" id="UP001224359">
    <property type="component" value="Unassembled WGS sequence"/>
</dbReference>
<evidence type="ECO:0000313" key="2">
    <source>
        <dbReference type="Proteomes" id="UP001224359"/>
    </source>
</evidence>
<evidence type="ECO:0000313" key="1">
    <source>
        <dbReference type="EMBL" id="MDQ0160363.1"/>
    </source>
</evidence>
<dbReference type="RefSeq" id="WP_306977560.1">
    <property type="nucleotide sequence ID" value="NZ_JAUSTQ010000011.1"/>
</dbReference>
<name>A0ABT9VHC6_9BACI</name>
<sequence>MASIYFLVVSNINNDETIYIKMHDDVESITNEENKFKGNVIEELAVENLISYLYEQNQTSKGFEVHLEEKEQEEGQYIMQVFIVVGEDESQNKENLGLYSVGKSTGKISELN</sequence>
<dbReference type="EMBL" id="JAUSTQ010000011">
    <property type="protein sequence ID" value="MDQ0160363.1"/>
    <property type="molecule type" value="Genomic_DNA"/>
</dbReference>
<gene>
    <name evidence="1" type="ORF">J2S77_002366</name>
</gene>
<keyword evidence="2" id="KW-1185">Reference proteome</keyword>
<reference evidence="1 2" key="1">
    <citation type="submission" date="2023-07" db="EMBL/GenBank/DDBJ databases">
        <title>Genomic Encyclopedia of Type Strains, Phase IV (KMG-IV): sequencing the most valuable type-strain genomes for metagenomic binning, comparative biology and taxonomic classification.</title>
        <authorList>
            <person name="Goeker M."/>
        </authorList>
    </citation>
    <scope>NUCLEOTIDE SEQUENCE [LARGE SCALE GENOMIC DNA]</scope>
    <source>
        <strain evidence="1 2">DSM 16460</strain>
    </source>
</reference>
<accession>A0ABT9VHC6</accession>
<organism evidence="1 2">
    <name type="scientific">Alkalibacillus salilacus</name>
    <dbReference type="NCBI Taxonomy" id="284582"/>
    <lineage>
        <taxon>Bacteria</taxon>
        <taxon>Bacillati</taxon>
        <taxon>Bacillota</taxon>
        <taxon>Bacilli</taxon>
        <taxon>Bacillales</taxon>
        <taxon>Bacillaceae</taxon>
        <taxon>Alkalibacillus</taxon>
    </lineage>
</organism>